<reference evidence="6" key="1">
    <citation type="journal article" date="2019" name="Int. J. Syst. Evol. Microbiol.">
        <title>The Global Catalogue of Microorganisms (GCM) 10K type strain sequencing project: providing services to taxonomists for standard genome sequencing and annotation.</title>
        <authorList>
            <consortium name="The Broad Institute Genomics Platform"/>
            <consortium name="The Broad Institute Genome Sequencing Center for Infectious Disease"/>
            <person name="Wu L."/>
            <person name="Ma J."/>
        </authorList>
    </citation>
    <scope>NUCLEOTIDE SEQUENCE [LARGE SCALE GENOMIC DNA]</scope>
    <source>
        <strain evidence="6">CCUG 64793</strain>
    </source>
</reference>
<proteinExistence type="predicted"/>
<sequence>MKNLIFYFLVLISVPVFSQNEKLFEEANAAYAEGNYQTAVDKYEQVLENGEASAELYYNLGNAHYKLNHIAPSIYNYEKALKLDPGNADAKNNIEFARNMTIDDIPVSEETGLRKMVNGLISVFSFNTWAKLAVLFSFLFVAGFIAYYFSRSPLKKRMFFAGSIAFLIICAGSVFFAFAQQGIQQNNQYGIVFSEEAPVRTEPNLRVDESFMLHEGTKARLLEDYQEWVKIELADGTQGWINETDLKKL</sequence>
<dbReference type="Pfam" id="PF07719">
    <property type="entry name" value="TPR_2"/>
    <property type="match status" value="1"/>
</dbReference>
<evidence type="ECO:0000256" key="4">
    <source>
        <dbReference type="SAM" id="Phobius"/>
    </source>
</evidence>
<keyword evidence="1" id="KW-0677">Repeat</keyword>
<dbReference type="Gene3D" id="2.30.30.40">
    <property type="entry name" value="SH3 Domains"/>
    <property type="match status" value="1"/>
</dbReference>
<dbReference type="RefSeq" id="WP_380742655.1">
    <property type="nucleotide sequence ID" value="NZ_JBHTLI010000001.1"/>
</dbReference>
<protein>
    <submittedName>
        <fullName evidence="5">Tetratricopeptide repeat protein</fullName>
    </submittedName>
</protein>
<feature type="repeat" description="TPR" evidence="3">
    <location>
        <begin position="54"/>
        <end position="87"/>
    </location>
</feature>
<evidence type="ECO:0000313" key="5">
    <source>
        <dbReference type="EMBL" id="MFD1094643.1"/>
    </source>
</evidence>
<dbReference type="InterPro" id="IPR013105">
    <property type="entry name" value="TPR_2"/>
</dbReference>
<organism evidence="5 6">
    <name type="scientific">Salegentibacter chungangensis</name>
    <dbReference type="NCBI Taxonomy" id="1335724"/>
    <lineage>
        <taxon>Bacteria</taxon>
        <taxon>Pseudomonadati</taxon>
        <taxon>Bacteroidota</taxon>
        <taxon>Flavobacteriia</taxon>
        <taxon>Flavobacteriales</taxon>
        <taxon>Flavobacteriaceae</taxon>
        <taxon>Salegentibacter</taxon>
    </lineage>
</organism>
<dbReference type="InterPro" id="IPR011990">
    <property type="entry name" value="TPR-like_helical_dom_sf"/>
</dbReference>
<dbReference type="Gene3D" id="1.25.40.10">
    <property type="entry name" value="Tetratricopeptide repeat domain"/>
    <property type="match status" value="1"/>
</dbReference>
<dbReference type="Proteomes" id="UP001597131">
    <property type="component" value="Unassembled WGS sequence"/>
</dbReference>
<name>A0ABW3NLU7_9FLAO</name>
<dbReference type="SUPFAM" id="SSF48452">
    <property type="entry name" value="TPR-like"/>
    <property type="match status" value="1"/>
</dbReference>
<evidence type="ECO:0000256" key="2">
    <source>
        <dbReference type="ARBA" id="ARBA00022803"/>
    </source>
</evidence>
<feature type="transmembrane region" description="Helical" evidence="4">
    <location>
        <begin position="158"/>
        <end position="179"/>
    </location>
</feature>
<keyword evidence="2 3" id="KW-0802">TPR repeat</keyword>
<evidence type="ECO:0000256" key="3">
    <source>
        <dbReference type="PROSITE-ProRule" id="PRU00339"/>
    </source>
</evidence>
<keyword evidence="4" id="KW-1133">Transmembrane helix</keyword>
<keyword evidence="6" id="KW-1185">Reference proteome</keyword>
<feature type="transmembrane region" description="Helical" evidence="4">
    <location>
        <begin position="129"/>
        <end position="149"/>
    </location>
</feature>
<dbReference type="SMART" id="SM00028">
    <property type="entry name" value="TPR"/>
    <property type="match status" value="2"/>
</dbReference>
<dbReference type="EMBL" id="JBHTLI010000001">
    <property type="protein sequence ID" value="MFD1094643.1"/>
    <property type="molecule type" value="Genomic_DNA"/>
</dbReference>
<keyword evidence="4" id="KW-0472">Membrane</keyword>
<keyword evidence="4" id="KW-0812">Transmembrane</keyword>
<dbReference type="PROSITE" id="PS50005">
    <property type="entry name" value="TPR"/>
    <property type="match status" value="1"/>
</dbReference>
<dbReference type="InterPro" id="IPR019734">
    <property type="entry name" value="TPR_rpt"/>
</dbReference>
<dbReference type="InterPro" id="IPR010466">
    <property type="entry name" value="DUF1058"/>
</dbReference>
<comment type="caution">
    <text evidence="5">The sequence shown here is derived from an EMBL/GenBank/DDBJ whole genome shotgun (WGS) entry which is preliminary data.</text>
</comment>
<dbReference type="Pfam" id="PF06347">
    <property type="entry name" value="SH3_4"/>
    <property type="match status" value="1"/>
</dbReference>
<accession>A0ABW3NLU7</accession>
<gene>
    <name evidence="5" type="ORF">ACFQ3Q_02680</name>
</gene>
<evidence type="ECO:0000256" key="1">
    <source>
        <dbReference type="ARBA" id="ARBA00022737"/>
    </source>
</evidence>
<evidence type="ECO:0000313" key="6">
    <source>
        <dbReference type="Proteomes" id="UP001597131"/>
    </source>
</evidence>
<dbReference type="PROSITE" id="PS50293">
    <property type="entry name" value="TPR_REGION"/>
    <property type="match status" value="1"/>
</dbReference>